<dbReference type="AlphaFoldDB" id="A0A512N5T8"/>
<dbReference type="OrthoDB" id="9891475at2"/>
<accession>A0A512N5T8</accession>
<evidence type="ECO:0000313" key="1">
    <source>
        <dbReference type="EMBL" id="GEP54354.1"/>
    </source>
</evidence>
<protein>
    <submittedName>
        <fullName evidence="1">Uncharacterized protein</fullName>
    </submittedName>
</protein>
<proteinExistence type="predicted"/>
<dbReference type="Proteomes" id="UP000321058">
    <property type="component" value="Unassembled WGS sequence"/>
</dbReference>
<name>A0A512N5T8_9HYPH</name>
<dbReference type="EMBL" id="BKAJ01000030">
    <property type="protein sequence ID" value="GEP54354.1"/>
    <property type="molecule type" value="Genomic_DNA"/>
</dbReference>
<evidence type="ECO:0000313" key="2">
    <source>
        <dbReference type="Proteomes" id="UP000321058"/>
    </source>
</evidence>
<comment type="caution">
    <text evidence="1">The sequence shown here is derived from an EMBL/GenBank/DDBJ whole genome shotgun (WGS) entry which is preliminary data.</text>
</comment>
<sequence length="76" mass="8500">MTDKPRKRRLSAKQKSSTLFHFWHNLQDIKGEAEQMKDGELVLLVGMMELLVEERIALLGGGRSAMVVAADTAHAH</sequence>
<gene>
    <name evidence="1" type="ORF">RSO01_15200</name>
</gene>
<reference evidence="1 2" key="1">
    <citation type="submission" date="2019-07" db="EMBL/GenBank/DDBJ databases">
        <title>Whole genome shotgun sequence of Reyranella soli NBRC 108950.</title>
        <authorList>
            <person name="Hosoyama A."/>
            <person name="Uohara A."/>
            <person name="Ohji S."/>
            <person name="Ichikawa N."/>
        </authorList>
    </citation>
    <scope>NUCLEOTIDE SEQUENCE [LARGE SCALE GENOMIC DNA]</scope>
    <source>
        <strain evidence="1 2">NBRC 108950</strain>
    </source>
</reference>
<keyword evidence="2" id="KW-1185">Reference proteome</keyword>
<dbReference type="RefSeq" id="WP_147147819.1">
    <property type="nucleotide sequence ID" value="NZ_BKAJ01000030.1"/>
</dbReference>
<organism evidence="1 2">
    <name type="scientific">Reyranella soli</name>
    <dbReference type="NCBI Taxonomy" id="1230389"/>
    <lineage>
        <taxon>Bacteria</taxon>
        <taxon>Pseudomonadati</taxon>
        <taxon>Pseudomonadota</taxon>
        <taxon>Alphaproteobacteria</taxon>
        <taxon>Hyphomicrobiales</taxon>
        <taxon>Reyranellaceae</taxon>
        <taxon>Reyranella</taxon>
    </lineage>
</organism>